<dbReference type="InterPro" id="IPR015867">
    <property type="entry name" value="N-reg_PII/ATP_PRibTrfase_C"/>
</dbReference>
<dbReference type="AlphaFoldDB" id="A0AA86N2D1"/>
<dbReference type="Proteomes" id="UP001179121">
    <property type="component" value="Chromosome"/>
</dbReference>
<accession>A0AA86N2D1</accession>
<comment type="similarity">
    <text evidence="1">Belongs to the CutA family.</text>
</comment>
<keyword evidence="3" id="KW-1185">Reference proteome</keyword>
<reference evidence="2" key="1">
    <citation type="submission" date="2022-10" db="EMBL/GenBank/DDBJ databases">
        <authorList>
            <person name="Koch H."/>
        </authorList>
    </citation>
    <scope>NUCLEOTIDE SEQUENCE</scope>
    <source>
        <strain evidence="2">DNF</strain>
    </source>
</reference>
<sequence length="104" mass="11720">MEVIVFVTTKSAWVAKRIGKAVISEQLAACVTILGTCQSLYRWNGKIQESAESLMMIKTTARCYERLQKRIKGLHSYAVPEIVAVSITKGLPDYLDWVRSSVRK</sequence>
<dbReference type="PANTHER" id="PTHR23419">
    <property type="entry name" value="DIVALENT CATION TOLERANCE CUTA-RELATED"/>
    <property type="match status" value="1"/>
</dbReference>
<proteinExistence type="inferred from homology"/>
<dbReference type="RefSeq" id="WP_289270618.1">
    <property type="nucleotide sequence ID" value="NZ_OX365700.1"/>
</dbReference>
<gene>
    <name evidence="2" type="ORF">DNFV4_03866</name>
</gene>
<organism evidence="2 3">
    <name type="scientific">Nitrospira tepida</name>
    <dbReference type="NCBI Taxonomy" id="2973512"/>
    <lineage>
        <taxon>Bacteria</taxon>
        <taxon>Pseudomonadati</taxon>
        <taxon>Nitrospirota</taxon>
        <taxon>Nitrospiria</taxon>
        <taxon>Nitrospirales</taxon>
        <taxon>Nitrospiraceae</taxon>
        <taxon>Nitrospira</taxon>
    </lineage>
</organism>
<dbReference type="PANTHER" id="PTHR23419:SF8">
    <property type="entry name" value="FI09726P"/>
    <property type="match status" value="1"/>
</dbReference>
<protein>
    <submittedName>
        <fullName evidence="2">Divalent-cation tolerance protein CutA</fullName>
    </submittedName>
</protein>
<evidence type="ECO:0000313" key="2">
    <source>
        <dbReference type="EMBL" id="CAI4033430.1"/>
    </source>
</evidence>
<dbReference type="InterPro" id="IPR011322">
    <property type="entry name" value="N-reg_PII-like_a/b"/>
</dbReference>
<dbReference type="GO" id="GO:0010038">
    <property type="term" value="P:response to metal ion"/>
    <property type="evidence" value="ECO:0007669"/>
    <property type="project" value="InterPro"/>
</dbReference>
<dbReference type="GO" id="GO:0005507">
    <property type="term" value="F:copper ion binding"/>
    <property type="evidence" value="ECO:0007669"/>
    <property type="project" value="TreeGrafter"/>
</dbReference>
<evidence type="ECO:0000313" key="3">
    <source>
        <dbReference type="Proteomes" id="UP001179121"/>
    </source>
</evidence>
<dbReference type="KEGG" id="nti:DNFV4_03866"/>
<dbReference type="SUPFAM" id="SSF54913">
    <property type="entry name" value="GlnB-like"/>
    <property type="match status" value="1"/>
</dbReference>
<dbReference type="Gene3D" id="3.30.70.120">
    <property type="match status" value="1"/>
</dbReference>
<evidence type="ECO:0000256" key="1">
    <source>
        <dbReference type="ARBA" id="ARBA00010169"/>
    </source>
</evidence>
<name>A0AA86N2D1_9BACT</name>
<dbReference type="EMBL" id="OX365700">
    <property type="protein sequence ID" value="CAI4033430.1"/>
    <property type="molecule type" value="Genomic_DNA"/>
</dbReference>
<dbReference type="Pfam" id="PF03091">
    <property type="entry name" value="CutA1"/>
    <property type="match status" value="1"/>
</dbReference>
<dbReference type="InterPro" id="IPR004323">
    <property type="entry name" value="Ion_tolerance_CutA"/>
</dbReference>